<dbReference type="SUPFAM" id="SSF57667">
    <property type="entry name" value="beta-beta-alpha zinc fingers"/>
    <property type="match status" value="1"/>
</dbReference>
<organism evidence="8">
    <name type="scientific">Melampsora larici-populina (strain 98AG31 / pathotype 3-4-7)</name>
    <name type="common">Poplar leaf rust fungus</name>
    <dbReference type="NCBI Taxonomy" id="747676"/>
    <lineage>
        <taxon>Eukaryota</taxon>
        <taxon>Fungi</taxon>
        <taxon>Dikarya</taxon>
        <taxon>Basidiomycota</taxon>
        <taxon>Pucciniomycotina</taxon>
        <taxon>Pucciniomycetes</taxon>
        <taxon>Pucciniales</taxon>
        <taxon>Melampsoraceae</taxon>
        <taxon>Melampsora</taxon>
    </lineage>
</organism>
<sequence length="203" mass="23771">MPKAEKGTPKAIANAMKSKGLQRLRWYCQVCEKQCRDENGFKCHAMSEGHLRQMLVVGENAGKYINTYSEDFKRDFLALISRRWGTKRVLANMVYQEYIADKNHSHMNATQWITLTEFCKQMGREGILEVDETEKGWYISWIDSSPKALAKQASHLAKERSEMDDEERMRKLISEQIEKAKNEETQRSNQFKDHDQSKEEEKV</sequence>
<dbReference type="Proteomes" id="UP000001072">
    <property type="component" value="Unassembled WGS sequence"/>
</dbReference>
<feature type="non-terminal residue" evidence="7">
    <location>
        <position position="203"/>
    </location>
</feature>
<dbReference type="GeneID" id="18926965"/>
<feature type="compositionally biased region" description="Basic and acidic residues" evidence="5">
    <location>
        <begin position="156"/>
        <end position="203"/>
    </location>
</feature>
<dbReference type="PANTHER" id="PTHR12805">
    <property type="entry name" value="KIN17 KIN, ANTIGENIC DETERMINANT OF RECA PROTEIN HOMOLOG"/>
    <property type="match status" value="1"/>
</dbReference>
<dbReference type="GO" id="GO:0006974">
    <property type="term" value="P:DNA damage response"/>
    <property type="evidence" value="ECO:0007669"/>
    <property type="project" value="TreeGrafter"/>
</dbReference>
<evidence type="ECO:0000256" key="4">
    <source>
        <dbReference type="ARBA" id="ARBA00022833"/>
    </source>
</evidence>
<dbReference type="AlphaFoldDB" id="F4S3D2"/>
<evidence type="ECO:0000256" key="5">
    <source>
        <dbReference type="SAM" id="MobiDB-lite"/>
    </source>
</evidence>
<protein>
    <recommendedName>
        <fullName evidence="6">DNA/RNA-binding protein Kin17 WH-like domain-containing protein</fullName>
    </recommendedName>
</protein>
<gene>
    <name evidence="7" type="ORF">MELLADRAFT_26709</name>
</gene>
<dbReference type="KEGG" id="mlr:MELLADRAFT_26709"/>
<evidence type="ECO:0000259" key="6">
    <source>
        <dbReference type="SMART" id="SM01253"/>
    </source>
</evidence>
<dbReference type="OrthoDB" id="10266249at2759"/>
<accession>F4S3D2</accession>
<dbReference type="SMART" id="SM01253">
    <property type="entry name" value="Kin17_mid"/>
    <property type="match status" value="1"/>
</dbReference>
<name>F4S3D2_MELLP</name>
<dbReference type="InterPro" id="IPR056767">
    <property type="entry name" value="C2H2-Znf_KIN17"/>
</dbReference>
<dbReference type="RefSeq" id="XP_007415867.1">
    <property type="nucleotide sequence ID" value="XM_007415805.1"/>
</dbReference>
<dbReference type="FunCoup" id="F4S3D2">
    <property type="interactions" value="677"/>
</dbReference>
<dbReference type="InterPro" id="IPR036236">
    <property type="entry name" value="Znf_C2H2_sf"/>
</dbReference>
<evidence type="ECO:0000313" key="8">
    <source>
        <dbReference type="Proteomes" id="UP000001072"/>
    </source>
</evidence>
<comment type="similarity">
    <text evidence="1">Belongs to the KIN17 family.</text>
</comment>
<evidence type="ECO:0000313" key="7">
    <source>
        <dbReference type="EMBL" id="EGG00793.1"/>
    </source>
</evidence>
<evidence type="ECO:0000256" key="1">
    <source>
        <dbReference type="ARBA" id="ARBA00008517"/>
    </source>
</evidence>
<keyword evidence="2" id="KW-0479">Metal-binding</keyword>
<dbReference type="eggNOG" id="KOG2837">
    <property type="taxonomic scope" value="Eukaryota"/>
</dbReference>
<proteinExistence type="inferred from homology"/>
<evidence type="ECO:0000256" key="2">
    <source>
        <dbReference type="ARBA" id="ARBA00022723"/>
    </source>
</evidence>
<dbReference type="GO" id="GO:0006260">
    <property type="term" value="P:DNA replication"/>
    <property type="evidence" value="ECO:0007669"/>
    <property type="project" value="TreeGrafter"/>
</dbReference>
<dbReference type="Gene3D" id="1.10.10.2030">
    <property type="entry name" value="DNA/RNA-binding protein Kin17, conserved domain"/>
    <property type="match status" value="1"/>
</dbReference>
<keyword evidence="3" id="KW-0863">Zinc-finger</keyword>
<dbReference type="PANTHER" id="PTHR12805:SF0">
    <property type="entry name" value="DNA_RNA-BINDING PROTEIN KIN17"/>
    <property type="match status" value="1"/>
</dbReference>
<evidence type="ECO:0000256" key="3">
    <source>
        <dbReference type="ARBA" id="ARBA00022771"/>
    </source>
</evidence>
<dbReference type="HOGENOM" id="CLU_030065_2_1_1"/>
<feature type="region of interest" description="Disordered" evidence="5">
    <location>
        <begin position="154"/>
        <end position="203"/>
    </location>
</feature>
<dbReference type="GO" id="GO:0003690">
    <property type="term" value="F:double-stranded DNA binding"/>
    <property type="evidence" value="ECO:0007669"/>
    <property type="project" value="TreeGrafter"/>
</dbReference>
<reference evidence="8" key="1">
    <citation type="journal article" date="2011" name="Proc. Natl. Acad. Sci. U.S.A.">
        <title>Obligate biotrophy features unraveled by the genomic analysis of rust fungi.</title>
        <authorList>
            <person name="Duplessis S."/>
            <person name="Cuomo C.A."/>
            <person name="Lin Y.-C."/>
            <person name="Aerts A."/>
            <person name="Tisserant E."/>
            <person name="Veneault-Fourrey C."/>
            <person name="Joly D.L."/>
            <person name="Hacquard S."/>
            <person name="Amselem J."/>
            <person name="Cantarel B.L."/>
            <person name="Chiu R."/>
            <person name="Coutinho P.M."/>
            <person name="Feau N."/>
            <person name="Field M."/>
            <person name="Frey P."/>
            <person name="Gelhaye E."/>
            <person name="Goldberg J."/>
            <person name="Grabherr M.G."/>
            <person name="Kodira C.D."/>
            <person name="Kohler A."/>
            <person name="Kuees U."/>
            <person name="Lindquist E.A."/>
            <person name="Lucas S.M."/>
            <person name="Mago R."/>
            <person name="Mauceli E."/>
            <person name="Morin E."/>
            <person name="Murat C."/>
            <person name="Pangilinan J.L."/>
            <person name="Park R."/>
            <person name="Pearson M."/>
            <person name="Quesneville H."/>
            <person name="Rouhier N."/>
            <person name="Sakthikumar S."/>
            <person name="Salamov A.A."/>
            <person name="Schmutz J."/>
            <person name="Selles B."/>
            <person name="Shapiro H."/>
            <person name="Tanguay P."/>
            <person name="Tuskan G.A."/>
            <person name="Henrissat B."/>
            <person name="Van de Peer Y."/>
            <person name="Rouze P."/>
            <person name="Ellis J.G."/>
            <person name="Dodds P.N."/>
            <person name="Schein J.E."/>
            <person name="Zhong S."/>
            <person name="Hamelin R.C."/>
            <person name="Grigoriev I.V."/>
            <person name="Szabo L.J."/>
            <person name="Martin F."/>
        </authorList>
    </citation>
    <scope>NUCLEOTIDE SEQUENCE [LARGE SCALE GENOMIC DNA]</scope>
    <source>
        <strain evidence="8">98AG31 / pathotype 3-4-7</strain>
    </source>
</reference>
<dbReference type="Pfam" id="PF10357">
    <property type="entry name" value="WH_KIN17"/>
    <property type="match status" value="1"/>
</dbReference>
<dbReference type="STRING" id="747676.F4S3D2"/>
<dbReference type="EMBL" id="GL883143">
    <property type="protein sequence ID" value="EGG00793.1"/>
    <property type="molecule type" value="Genomic_DNA"/>
</dbReference>
<feature type="domain" description="DNA/RNA-binding protein Kin17 WH-like" evidence="6">
    <location>
        <begin position="52"/>
        <end position="178"/>
    </location>
</feature>
<dbReference type="GO" id="GO:0005634">
    <property type="term" value="C:nucleus"/>
    <property type="evidence" value="ECO:0007669"/>
    <property type="project" value="TreeGrafter"/>
</dbReference>
<dbReference type="InterPro" id="IPR038254">
    <property type="entry name" value="KIN17_WH-like_sf"/>
</dbReference>
<keyword evidence="4" id="KW-0862">Zinc</keyword>
<dbReference type="Pfam" id="PF25095">
    <property type="entry name" value="C2H2-zf_KIN17"/>
    <property type="match status" value="1"/>
</dbReference>
<dbReference type="InParanoid" id="F4S3D2"/>
<keyword evidence="8" id="KW-1185">Reference proteome</keyword>
<dbReference type="GO" id="GO:0008270">
    <property type="term" value="F:zinc ion binding"/>
    <property type="evidence" value="ECO:0007669"/>
    <property type="project" value="UniProtKB-KW"/>
</dbReference>
<dbReference type="InterPro" id="IPR037321">
    <property type="entry name" value="KIN17-like"/>
</dbReference>
<dbReference type="InterPro" id="IPR019447">
    <property type="entry name" value="DNA/RNA-bd_Kin17_WH-like_dom"/>
</dbReference>
<dbReference type="FunFam" id="1.10.10.2030:FF:000001">
    <property type="entry name" value="DNA/RNA-binding protein KIN17, putative"/>
    <property type="match status" value="1"/>
</dbReference>
<dbReference type="VEuPathDB" id="FungiDB:MELLADRAFT_26709"/>